<evidence type="ECO:0000313" key="2">
    <source>
        <dbReference type="Proteomes" id="UP001183202"/>
    </source>
</evidence>
<comment type="caution">
    <text evidence="1">The sequence shown here is derived from an EMBL/GenBank/DDBJ whole genome shotgun (WGS) entry which is preliminary data.</text>
</comment>
<sequence length="358" mass="39747">MTITADNTRVPDDVQERIHEAHRRRAAAEQREVTSALQELRSRYRAEWSRLITPAAAQSMREFSAAHRPKGRAHGDAEARSRFHAAGLAHARELGVDLGALDRLREDGRRRYAAIADRSTAATAGSLSTGEGASAAGPAMSAAATQSVFYAPWHGSWQPGTWRSTTDPSHTTWTDQVPSHFVPNSGRLGSRIGFNRRPADNDDSAYIKHSCGVLVNYTMPSTSRLEIGMGMTRQFGSHFIDTDDEFGYSWSEWNIRETTVAEVYWDWNDWSADSRATNQVAWTHGGGFLEEWEDTVPIPAGQFRAAYMYNPNVVFPAGHTVVVFAGVELSVDAWVDDVAVRATLDAAWLLNWITIKPR</sequence>
<dbReference type="Proteomes" id="UP001183202">
    <property type="component" value="Unassembled WGS sequence"/>
</dbReference>
<proteinExistence type="predicted"/>
<organism evidence="1 2">
    <name type="scientific">Pseudonocardia charpentierae</name>
    <dbReference type="NCBI Taxonomy" id="3075545"/>
    <lineage>
        <taxon>Bacteria</taxon>
        <taxon>Bacillati</taxon>
        <taxon>Actinomycetota</taxon>
        <taxon>Actinomycetes</taxon>
        <taxon>Pseudonocardiales</taxon>
        <taxon>Pseudonocardiaceae</taxon>
        <taxon>Pseudonocardia</taxon>
    </lineage>
</organism>
<reference evidence="2" key="1">
    <citation type="submission" date="2023-07" db="EMBL/GenBank/DDBJ databases">
        <title>30 novel species of actinomycetes from the DSMZ collection.</title>
        <authorList>
            <person name="Nouioui I."/>
        </authorList>
    </citation>
    <scope>NUCLEOTIDE SEQUENCE [LARGE SCALE GENOMIC DNA]</scope>
    <source>
        <strain evidence="2">DSM 45834</strain>
    </source>
</reference>
<dbReference type="RefSeq" id="WP_311559941.1">
    <property type="nucleotide sequence ID" value="NZ_JAVREJ010000032.1"/>
</dbReference>
<dbReference type="EMBL" id="JAVREJ010000032">
    <property type="protein sequence ID" value="MDT0353427.1"/>
    <property type="molecule type" value="Genomic_DNA"/>
</dbReference>
<gene>
    <name evidence="1" type="ORF">RM445_28375</name>
</gene>
<name>A0ABU2NIM5_9PSEU</name>
<keyword evidence="2" id="KW-1185">Reference proteome</keyword>
<protein>
    <submittedName>
        <fullName evidence="1">Uncharacterized protein</fullName>
    </submittedName>
</protein>
<evidence type="ECO:0000313" key="1">
    <source>
        <dbReference type="EMBL" id="MDT0353427.1"/>
    </source>
</evidence>
<accession>A0ABU2NIM5</accession>